<proteinExistence type="predicted"/>
<organism evidence="2 3">
    <name type="scientific">Rhodococcus antarcticus</name>
    <dbReference type="NCBI Taxonomy" id="2987751"/>
    <lineage>
        <taxon>Bacteria</taxon>
        <taxon>Bacillati</taxon>
        <taxon>Actinomycetota</taxon>
        <taxon>Actinomycetes</taxon>
        <taxon>Mycobacteriales</taxon>
        <taxon>Nocardiaceae</taxon>
        <taxon>Rhodococcus</taxon>
    </lineage>
</organism>
<dbReference type="RefSeq" id="WP_265382924.1">
    <property type="nucleotide sequence ID" value="NZ_CP110615.1"/>
</dbReference>
<name>A0ABY6P0Z2_9NOCA</name>
<gene>
    <name evidence="2" type="ORF">RHODO2019_17215</name>
</gene>
<sequence>MTGVRTGLATAGVAAGLFGLVLLLTGSTTDLVSIAIWFAGCIVVHDAVLAPLFVAGGMAARRALPHHTRPPVVAGAICTLTLVVIASPVLFRSNALSDNPTILDRNYPAGFAVSLAVVWAAVAVSVVLRRSRRPLASPAA</sequence>
<keyword evidence="1" id="KW-0472">Membrane</keyword>
<keyword evidence="1" id="KW-1133">Transmembrane helix</keyword>
<dbReference type="EMBL" id="CP110615">
    <property type="protein sequence ID" value="UZJ24818.1"/>
    <property type="molecule type" value="Genomic_DNA"/>
</dbReference>
<feature type="transmembrane region" description="Helical" evidence="1">
    <location>
        <begin position="72"/>
        <end position="91"/>
    </location>
</feature>
<dbReference type="Proteomes" id="UP001164965">
    <property type="component" value="Chromosome"/>
</dbReference>
<evidence type="ECO:0008006" key="4">
    <source>
        <dbReference type="Google" id="ProtNLM"/>
    </source>
</evidence>
<feature type="transmembrane region" description="Helical" evidence="1">
    <location>
        <begin position="111"/>
        <end position="128"/>
    </location>
</feature>
<feature type="transmembrane region" description="Helical" evidence="1">
    <location>
        <begin position="7"/>
        <end position="28"/>
    </location>
</feature>
<keyword evidence="3" id="KW-1185">Reference proteome</keyword>
<protein>
    <recommendedName>
        <fullName evidence="4">Lipoprotein</fullName>
    </recommendedName>
</protein>
<evidence type="ECO:0000313" key="2">
    <source>
        <dbReference type="EMBL" id="UZJ24818.1"/>
    </source>
</evidence>
<accession>A0ABY6P0Z2</accession>
<reference evidence="2" key="1">
    <citation type="submission" date="2022-10" db="EMBL/GenBank/DDBJ databases">
        <title>Rhodococcus sp.75.</title>
        <authorList>
            <person name="Sun M."/>
        </authorList>
    </citation>
    <scope>NUCLEOTIDE SEQUENCE</scope>
    <source>
        <strain evidence="2">75</strain>
    </source>
</reference>
<evidence type="ECO:0000313" key="3">
    <source>
        <dbReference type="Proteomes" id="UP001164965"/>
    </source>
</evidence>
<feature type="transmembrane region" description="Helical" evidence="1">
    <location>
        <begin position="34"/>
        <end position="60"/>
    </location>
</feature>
<evidence type="ECO:0000256" key="1">
    <source>
        <dbReference type="SAM" id="Phobius"/>
    </source>
</evidence>
<keyword evidence="1" id="KW-0812">Transmembrane</keyword>